<dbReference type="Proteomes" id="UP000192678">
    <property type="component" value="Unassembled WGS sequence"/>
</dbReference>
<dbReference type="AlphaFoldDB" id="A0A1W2ERC5"/>
<accession>A0A1W2ERC5</accession>
<gene>
    <name evidence="1" type="ORF">SAMN04488101_11469</name>
</gene>
<evidence type="ECO:0000313" key="2">
    <source>
        <dbReference type="Proteomes" id="UP000192678"/>
    </source>
</evidence>
<organism evidence="1 2">
    <name type="scientific">Pedobacter nyackensis</name>
    <dbReference type="NCBI Taxonomy" id="475255"/>
    <lineage>
        <taxon>Bacteria</taxon>
        <taxon>Pseudomonadati</taxon>
        <taxon>Bacteroidota</taxon>
        <taxon>Sphingobacteriia</taxon>
        <taxon>Sphingobacteriales</taxon>
        <taxon>Sphingobacteriaceae</taxon>
        <taxon>Pedobacter</taxon>
    </lineage>
</organism>
<proteinExistence type="predicted"/>
<dbReference type="RefSeq" id="WP_084291361.1">
    <property type="nucleotide sequence ID" value="NZ_FWYB01000014.1"/>
</dbReference>
<dbReference type="InterPro" id="IPR025401">
    <property type="entry name" value="DUF4374"/>
</dbReference>
<keyword evidence="2" id="KW-1185">Reference proteome</keyword>
<dbReference type="STRING" id="475255.SAMN04488101_11469"/>
<sequence>MKTTITKTLLALAFVGVLSSCDKKADREIIPENPGNYIIAVTPTAIAGKADYLLTASSLESGAASIIGNGVEQDGTYRYYVTANNKFFSMLYGQGSPGAVTVYGVKEGKLNKLNDFTSATVHAFAPINDDILMVRVPRAIAATGTPTVYNWYRVNTATNAQVAEGTSDAIAPSGNGEIAHLSWIKQVGNKVFAPFFSIYGRNFWTKFPDQAGIAVYSYPGMQYEKTIRDTRTSFIGRYFTDGLGVVENGDVYAFSSSVATDDNTETTDNLTDSKLTSTKPSAITRINANATEFDQSYFFNFEEVSKGYVITNWLYIGKNKFVANIEPKATKGAYVVGKRLAIVDVVAKTVTAVTGFPEVSTISSVTTNNYSPKDGKTGYIGVNLISGATYVYKIDASNATATQGLKVEGGVITAIQHLQ</sequence>
<reference evidence="1 2" key="1">
    <citation type="submission" date="2017-04" db="EMBL/GenBank/DDBJ databases">
        <authorList>
            <person name="Afonso C.L."/>
            <person name="Miller P.J."/>
            <person name="Scott M.A."/>
            <person name="Spackman E."/>
            <person name="Goraichik I."/>
            <person name="Dimitrov K.M."/>
            <person name="Suarez D.L."/>
            <person name="Swayne D.E."/>
        </authorList>
    </citation>
    <scope>NUCLEOTIDE SEQUENCE [LARGE SCALE GENOMIC DNA]</scope>
    <source>
        <strain evidence="1 2">DSM 19625</strain>
    </source>
</reference>
<name>A0A1W2ERC5_9SPHI</name>
<dbReference type="PROSITE" id="PS51257">
    <property type="entry name" value="PROKAR_LIPOPROTEIN"/>
    <property type="match status" value="1"/>
</dbReference>
<dbReference type="Pfam" id="PF14298">
    <property type="entry name" value="DUF4374"/>
    <property type="match status" value="1"/>
</dbReference>
<evidence type="ECO:0008006" key="3">
    <source>
        <dbReference type="Google" id="ProtNLM"/>
    </source>
</evidence>
<evidence type="ECO:0000313" key="1">
    <source>
        <dbReference type="EMBL" id="SMD11668.1"/>
    </source>
</evidence>
<dbReference type="OrthoDB" id="738440at2"/>
<dbReference type="EMBL" id="FWYB01000014">
    <property type="protein sequence ID" value="SMD11668.1"/>
    <property type="molecule type" value="Genomic_DNA"/>
</dbReference>
<protein>
    <recommendedName>
        <fullName evidence="3">DUF4374 domain-containing protein</fullName>
    </recommendedName>
</protein>